<evidence type="ECO:0000259" key="1">
    <source>
        <dbReference type="Pfam" id="PF20094"/>
    </source>
</evidence>
<dbReference type="OrthoDB" id="1522692at2"/>
<evidence type="ECO:0000313" key="3">
    <source>
        <dbReference type="Proteomes" id="UP000254808"/>
    </source>
</evidence>
<accession>A0A345ULW9</accession>
<protein>
    <submittedName>
        <fullName evidence="2">GWxTD domain-containing protein</fullName>
    </submittedName>
</protein>
<keyword evidence="3" id="KW-1185">Reference proteome</keyword>
<dbReference type="NCBIfam" id="TIGR04514">
    <property type="entry name" value="GWxTD_dom"/>
    <property type="match status" value="1"/>
</dbReference>
<dbReference type="EMBL" id="CP027806">
    <property type="protein sequence ID" value="AXJ01471.1"/>
    <property type="molecule type" value="Genomic_DNA"/>
</dbReference>
<feature type="domain" description="GWxTD" evidence="1">
    <location>
        <begin position="355"/>
        <end position="460"/>
    </location>
</feature>
<reference evidence="2 3" key="1">
    <citation type="submission" date="2018-03" db="EMBL/GenBank/DDBJ databases">
        <title>Phenotypic and genomic properties of Cyclonatronum proteinivorum gen. nov., sp. nov., a haloalkaliphilic bacteroidete from soda lakes possessing Na+-translocating rhodopsin.</title>
        <authorList>
            <person name="Toshchakov S.V."/>
            <person name="Korzhenkov A."/>
            <person name="Samarov N.I."/>
            <person name="Kublanov I.V."/>
            <person name="Muntyan M.S."/>
            <person name="Sorokin D.Y."/>
        </authorList>
    </citation>
    <scope>NUCLEOTIDE SEQUENCE [LARGE SCALE GENOMIC DNA]</scope>
    <source>
        <strain evidence="2 3">Omega</strain>
    </source>
</reference>
<evidence type="ECO:0000313" key="2">
    <source>
        <dbReference type="EMBL" id="AXJ01471.1"/>
    </source>
</evidence>
<gene>
    <name evidence="2" type="ORF">CYPRO_2223</name>
</gene>
<dbReference type="AlphaFoldDB" id="A0A345ULW9"/>
<name>A0A345ULW9_9BACT</name>
<proteinExistence type="predicted"/>
<dbReference type="InterPro" id="IPR030959">
    <property type="entry name" value="GWxTD_dom"/>
</dbReference>
<dbReference type="Proteomes" id="UP000254808">
    <property type="component" value="Chromosome"/>
</dbReference>
<dbReference type="RefSeq" id="WP_114984652.1">
    <property type="nucleotide sequence ID" value="NZ_CP027806.1"/>
</dbReference>
<organism evidence="2 3">
    <name type="scientific">Cyclonatronum proteinivorum</name>
    <dbReference type="NCBI Taxonomy" id="1457365"/>
    <lineage>
        <taxon>Bacteria</taxon>
        <taxon>Pseudomonadati</taxon>
        <taxon>Balneolota</taxon>
        <taxon>Balneolia</taxon>
        <taxon>Balneolales</taxon>
        <taxon>Cyclonatronaceae</taxon>
        <taxon>Cyclonatronum</taxon>
    </lineage>
</organism>
<sequence length="478" mass="54372">MNLIQRPFQSVHSLPLKHVSGLFILTLVCVLTAAEAFAQRNVSYRELAAQNRAPGLYIDHNVIKAEAGEPNVWLHYRFGHDVLRFRQIAGTTGNVSTERFEATAELSVQIFEASEPGQNGEARRGSAIKTLTWRGQTRAADFDETSRRDLFLNANLSAALPPGRYAYSTSLTLDGRPLQLRQSTRFFTVPDFESSDAPPLYFVNPADLGSDQFEIINFGRAVLYAQDFDALLVVPGTDSTYRVIVNQVEPGGRDTTTVRRVHESDVAADQIRSIQSMRISESAQALPLLGLTEAEADADGAFHLLQLNIPNRKFQNASFVIQVKKGDELLTERFFRNLWLDIPTSLLNIDVAIRKMEIILDRDTHRELRRGNEQQRIKNFRAFWEARDPEPETDYNPVMVEFFRRVDMAFDRFTTPNQPGYDSDQGRTLIRFGEPERITRRLPTGSAAIEVWQYSDREFVFEATSGFGEYRLLRTNRL</sequence>
<dbReference type="Pfam" id="PF20094">
    <property type="entry name" value="GWxTD_dom"/>
    <property type="match status" value="1"/>
</dbReference>
<dbReference type="KEGG" id="cprv:CYPRO_2223"/>